<comment type="caution">
    <text evidence="6">The sequence shown here is derived from an EMBL/GenBank/DDBJ whole genome shotgun (WGS) entry which is preliminary data.</text>
</comment>
<feature type="chain" id="PRO_5016926266" evidence="4">
    <location>
        <begin position="25"/>
        <end position="336"/>
    </location>
</feature>
<dbReference type="PANTHER" id="PTHR30024">
    <property type="entry name" value="ALIPHATIC SULFONATES-BINDING PROTEIN-RELATED"/>
    <property type="match status" value="1"/>
</dbReference>
<evidence type="ECO:0000256" key="4">
    <source>
        <dbReference type="SAM" id="SignalP"/>
    </source>
</evidence>
<dbReference type="OrthoDB" id="9806288at2"/>
<dbReference type="RefSeq" id="WP_115105407.1">
    <property type="nucleotide sequence ID" value="NZ_QHKS01000020.1"/>
</dbReference>
<reference evidence="7" key="1">
    <citation type="submission" date="2018-05" db="EMBL/GenBank/DDBJ databases">
        <authorList>
            <person name="Feng T."/>
        </authorList>
    </citation>
    <scope>NUCLEOTIDE SEQUENCE [LARGE SCALE GENOMIC DNA]</scope>
    <source>
        <strain evidence="7">S27</strain>
    </source>
</reference>
<dbReference type="Proteomes" id="UP000254875">
    <property type="component" value="Unassembled WGS sequence"/>
</dbReference>
<comment type="similarity">
    <text evidence="2">Belongs to the bacterial solute-binding protein SsuA/TauA family.</text>
</comment>
<dbReference type="InterPro" id="IPR015168">
    <property type="entry name" value="SsuA/THI5"/>
</dbReference>
<dbReference type="PANTHER" id="PTHR30024:SF47">
    <property type="entry name" value="TAURINE-BINDING PERIPLASMIC PROTEIN"/>
    <property type="match status" value="1"/>
</dbReference>
<protein>
    <submittedName>
        <fullName evidence="6">Nitrate ABC transporter substrate-binding protein</fullName>
    </submittedName>
</protein>
<dbReference type="Pfam" id="PF09084">
    <property type="entry name" value="NMT1"/>
    <property type="match status" value="1"/>
</dbReference>
<dbReference type="AlphaFoldDB" id="A0A370N274"/>
<evidence type="ECO:0000313" key="7">
    <source>
        <dbReference type="Proteomes" id="UP000254875"/>
    </source>
</evidence>
<proteinExistence type="inferred from homology"/>
<sequence length="336" mass="35827">MKHTALRIALGALVMGTLSHSALAANEKITLMVGGMEKQIYLPAKLAEQLGYFKEQGLDVELLNEPAGVDAENELIAGQVQGVVGFYDHTIDLQSKGKVIESVVQFSHTPGEVELISSKLANTVKSPADLRGKTLGVTGLGSSTNFLTQYLAVSHGVPISEVTSLPVGAGNTFIAALKQGKIDGGMTTEPTISRLLKTGDAKVLVDLRSPESTQKWLGGLYPAASLYMQTTWVNAHKATAQKLANAFVKTLRYISTHSAEELTAKMPADYYAGDRDSYVKALAVGKVSFIPDGRMPESGPQTVLKVLSAFDKGLKGRNIDLSKTYTTEFVSAVPAN</sequence>
<evidence type="ECO:0000259" key="5">
    <source>
        <dbReference type="Pfam" id="PF09084"/>
    </source>
</evidence>
<dbReference type="GO" id="GO:0042597">
    <property type="term" value="C:periplasmic space"/>
    <property type="evidence" value="ECO:0007669"/>
    <property type="project" value="UniProtKB-SubCell"/>
</dbReference>
<evidence type="ECO:0000256" key="2">
    <source>
        <dbReference type="ARBA" id="ARBA00010742"/>
    </source>
</evidence>
<accession>A0A370N274</accession>
<name>A0A370N274_9BURK</name>
<feature type="signal peptide" evidence="4">
    <location>
        <begin position="1"/>
        <end position="24"/>
    </location>
</feature>
<evidence type="ECO:0000256" key="1">
    <source>
        <dbReference type="ARBA" id="ARBA00004418"/>
    </source>
</evidence>
<evidence type="ECO:0000256" key="3">
    <source>
        <dbReference type="ARBA" id="ARBA00022729"/>
    </source>
</evidence>
<dbReference type="GO" id="GO:0042918">
    <property type="term" value="P:alkanesulfonate transmembrane transport"/>
    <property type="evidence" value="ECO:0007669"/>
    <property type="project" value="TreeGrafter"/>
</dbReference>
<dbReference type="EMBL" id="QHKS01000020">
    <property type="protein sequence ID" value="RDJ99725.1"/>
    <property type="molecule type" value="Genomic_DNA"/>
</dbReference>
<evidence type="ECO:0000313" key="6">
    <source>
        <dbReference type="EMBL" id="RDJ99725.1"/>
    </source>
</evidence>
<dbReference type="SUPFAM" id="SSF53850">
    <property type="entry name" value="Periplasmic binding protein-like II"/>
    <property type="match status" value="1"/>
</dbReference>
<gene>
    <name evidence="6" type="ORF">DLM46_26520</name>
</gene>
<organism evidence="6 7">
    <name type="scientific">Paraburkholderia lacunae</name>
    <dbReference type="NCBI Taxonomy" id="2211104"/>
    <lineage>
        <taxon>Bacteria</taxon>
        <taxon>Pseudomonadati</taxon>
        <taxon>Pseudomonadota</taxon>
        <taxon>Betaproteobacteria</taxon>
        <taxon>Burkholderiales</taxon>
        <taxon>Burkholderiaceae</taxon>
        <taxon>Paraburkholderia</taxon>
    </lineage>
</organism>
<dbReference type="Gene3D" id="3.40.190.10">
    <property type="entry name" value="Periplasmic binding protein-like II"/>
    <property type="match status" value="2"/>
</dbReference>
<comment type="subcellular location">
    <subcellularLocation>
        <location evidence="1">Periplasm</location>
    </subcellularLocation>
</comment>
<keyword evidence="7" id="KW-1185">Reference proteome</keyword>
<keyword evidence="3 4" id="KW-0732">Signal</keyword>
<feature type="domain" description="SsuA/THI5-like" evidence="5">
    <location>
        <begin position="46"/>
        <end position="188"/>
    </location>
</feature>